<dbReference type="NCBIfam" id="TIGR00385">
    <property type="entry name" value="dsbE"/>
    <property type="match status" value="1"/>
</dbReference>
<dbReference type="EMBL" id="DROP01000211">
    <property type="protein sequence ID" value="HHI88923.1"/>
    <property type="molecule type" value="Genomic_DNA"/>
</dbReference>
<dbReference type="InterPro" id="IPR050553">
    <property type="entry name" value="Thioredoxin_ResA/DsbE_sf"/>
</dbReference>
<dbReference type="PROSITE" id="PS51352">
    <property type="entry name" value="THIOREDOXIN_2"/>
    <property type="match status" value="1"/>
</dbReference>
<evidence type="ECO:0000256" key="2">
    <source>
        <dbReference type="ARBA" id="ARBA00007758"/>
    </source>
</evidence>
<organism evidence="7">
    <name type="scientific">Hellea balneolensis</name>
    <dbReference type="NCBI Taxonomy" id="287478"/>
    <lineage>
        <taxon>Bacteria</taxon>
        <taxon>Pseudomonadati</taxon>
        <taxon>Pseudomonadota</taxon>
        <taxon>Alphaproteobacteria</taxon>
        <taxon>Maricaulales</taxon>
        <taxon>Robiginitomaculaceae</taxon>
        <taxon>Hellea</taxon>
    </lineage>
</organism>
<dbReference type="InterPro" id="IPR004799">
    <property type="entry name" value="Periplasmic_diS_OxRdtase_DsbE"/>
</dbReference>
<dbReference type="PROSITE" id="PS00194">
    <property type="entry name" value="THIOREDOXIN_1"/>
    <property type="match status" value="1"/>
</dbReference>
<evidence type="ECO:0000313" key="7">
    <source>
        <dbReference type="EMBL" id="HHI88923.1"/>
    </source>
</evidence>
<dbReference type="PANTHER" id="PTHR42852">
    <property type="entry name" value="THIOL:DISULFIDE INTERCHANGE PROTEIN DSBE"/>
    <property type="match status" value="1"/>
</dbReference>
<evidence type="ECO:0000256" key="4">
    <source>
        <dbReference type="ARBA" id="ARBA00023157"/>
    </source>
</evidence>
<evidence type="ECO:0000259" key="6">
    <source>
        <dbReference type="PROSITE" id="PS51352"/>
    </source>
</evidence>
<comment type="caution">
    <text evidence="7">The sequence shown here is derived from an EMBL/GenBank/DDBJ whole genome shotgun (WGS) entry which is preliminary data.</text>
</comment>
<dbReference type="Pfam" id="PF08534">
    <property type="entry name" value="Redoxin"/>
    <property type="match status" value="1"/>
</dbReference>
<dbReference type="InterPro" id="IPR013766">
    <property type="entry name" value="Thioredoxin_domain"/>
</dbReference>
<reference evidence="7" key="1">
    <citation type="journal article" date="2020" name="mSystems">
        <title>Genome- and Community-Level Interaction Insights into Carbon Utilization and Element Cycling Functions of Hydrothermarchaeota in Hydrothermal Sediment.</title>
        <authorList>
            <person name="Zhou Z."/>
            <person name="Liu Y."/>
            <person name="Xu W."/>
            <person name="Pan J."/>
            <person name="Luo Z.H."/>
            <person name="Li M."/>
        </authorList>
    </citation>
    <scope>NUCLEOTIDE SEQUENCE [LARGE SCALE GENOMIC DNA]</scope>
    <source>
        <strain evidence="7">HyVt-538</strain>
    </source>
</reference>
<comment type="similarity">
    <text evidence="2">Belongs to the thioredoxin family. DsbE subfamily.</text>
</comment>
<proteinExistence type="inferred from homology"/>
<dbReference type="GO" id="GO:0015036">
    <property type="term" value="F:disulfide oxidoreductase activity"/>
    <property type="evidence" value="ECO:0007669"/>
    <property type="project" value="InterPro"/>
</dbReference>
<evidence type="ECO:0000256" key="3">
    <source>
        <dbReference type="ARBA" id="ARBA00022748"/>
    </source>
</evidence>
<dbReference type="Proteomes" id="UP000885806">
    <property type="component" value="Unassembled WGS sequence"/>
</dbReference>
<evidence type="ECO:0000256" key="1">
    <source>
        <dbReference type="ARBA" id="ARBA00004196"/>
    </source>
</evidence>
<dbReference type="GO" id="GO:0017004">
    <property type="term" value="P:cytochrome complex assembly"/>
    <property type="evidence" value="ECO:0007669"/>
    <property type="project" value="UniProtKB-KW"/>
</dbReference>
<feature type="domain" description="Thioredoxin" evidence="6">
    <location>
        <begin position="37"/>
        <end position="175"/>
    </location>
</feature>
<dbReference type="InterPro" id="IPR013740">
    <property type="entry name" value="Redoxin"/>
</dbReference>
<dbReference type="Gene3D" id="3.40.30.10">
    <property type="entry name" value="Glutaredoxin"/>
    <property type="match status" value="1"/>
</dbReference>
<keyword evidence="4" id="KW-1015">Disulfide bond</keyword>
<dbReference type="PANTHER" id="PTHR42852:SF6">
    <property type="entry name" value="THIOL:DISULFIDE INTERCHANGE PROTEIN DSBE"/>
    <property type="match status" value="1"/>
</dbReference>
<protein>
    <submittedName>
        <fullName evidence="7">DsbE family thiol:disulfide interchange protein</fullName>
    </submittedName>
</protein>
<comment type="subcellular location">
    <subcellularLocation>
        <location evidence="1">Cell envelope</location>
    </subcellularLocation>
</comment>
<dbReference type="InterPro" id="IPR036249">
    <property type="entry name" value="Thioredoxin-like_sf"/>
</dbReference>
<dbReference type="CDD" id="cd03010">
    <property type="entry name" value="TlpA_like_DsbE"/>
    <property type="match status" value="1"/>
</dbReference>
<accession>A0A7V5NXJ6</accession>
<keyword evidence="5" id="KW-0676">Redox-active center</keyword>
<evidence type="ECO:0000256" key="5">
    <source>
        <dbReference type="ARBA" id="ARBA00023284"/>
    </source>
</evidence>
<keyword evidence="3" id="KW-0201">Cytochrome c-type biogenesis</keyword>
<sequence>MKVSLKALIPLMLFLALSGVFFIRLTDGKDTRILPSQLIDQEFPDFSLPDLFDMDKRLDTSIFNNRVVLVNVFGSWCVACLEEHPFLRALANRGEIPIIGIDWRDEPDKARAWLARHGNPYERVIFDHDSTLIIDLGVTGAPESFLVDRQGRIRYKYTGILTPSVWQKDVRPVLEHLEASP</sequence>
<dbReference type="SUPFAM" id="SSF52833">
    <property type="entry name" value="Thioredoxin-like"/>
    <property type="match status" value="1"/>
</dbReference>
<name>A0A7V5NXJ6_9PROT</name>
<dbReference type="InterPro" id="IPR017937">
    <property type="entry name" value="Thioredoxin_CS"/>
</dbReference>
<dbReference type="AlphaFoldDB" id="A0A7V5NXJ6"/>
<gene>
    <name evidence="7" type="ORF">ENK01_03125</name>
</gene>
<dbReference type="GO" id="GO:0030288">
    <property type="term" value="C:outer membrane-bounded periplasmic space"/>
    <property type="evidence" value="ECO:0007669"/>
    <property type="project" value="InterPro"/>
</dbReference>